<protein>
    <submittedName>
        <fullName evidence="2">Agmatine/peptidylarginine deiminase</fullName>
    </submittedName>
</protein>
<dbReference type="PANTHER" id="PTHR31377:SF0">
    <property type="entry name" value="AGMATINE DEIMINASE-RELATED"/>
    <property type="match status" value="1"/>
</dbReference>
<evidence type="ECO:0000313" key="3">
    <source>
        <dbReference type="Proteomes" id="UP001597414"/>
    </source>
</evidence>
<keyword evidence="1" id="KW-0378">Hydrolase</keyword>
<organism evidence="2 3">
    <name type="scientific">Shivajiella indica</name>
    <dbReference type="NCBI Taxonomy" id="872115"/>
    <lineage>
        <taxon>Bacteria</taxon>
        <taxon>Pseudomonadati</taxon>
        <taxon>Bacteroidota</taxon>
        <taxon>Cytophagia</taxon>
        <taxon>Cytophagales</taxon>
        <taxon>Cyclobacteriaceae</taxon>
        <taxon>Shivajiella</taxon>
    </lineage>
</organism>
<reference evidence="3" key="1">
    <citation type="journal article" date="2019" name="Int. J. Syst. Evol. Microbiol.">
        <title>The Global Catalogue of Microorganisms (GCM) 10K type strain sequencing project: providing services to taxonomists for standard genome sequencing and annotation.</title>
        <authorList>
            <consortium name="The Broad Institute Genomics Platform"/>
            <consortium name="The Broad Institute Genome Sequencing Center for Infectious Disease"/>
            <person name="Wu L."/>
            <person name="Ma J."/>
        </authorList>
    </citation>
    <scope>NUCLEOTIDE SEQUENCE [LARGE SCALE GENOMIC DNA]</scope>
    <source>
        <strain evidence="3">KCTC 19812</strain>
    </source>
</reference>
<proteinExistence type="predicted"/>
<gene>
    <name evidence="2" type="ORF">ACFSKV_10790</name>
</gene>
<dbReference type="RefSeq" id="WP_380802423.1">
    <property type="nucleotide sequence ID" value="NZ_JBHUIV010000016.1"/>
</dbReference>
<evidence type="ECO:0000313" key="2">
    <source>
        <dbReference type="EMBL" id="MFD2202057.1"/>
    </source>
</evidence>
<dbReference type="Gene3D" id="3.75.10.10">
    <property type="entry name" value="L-arginine/glycine Amidinotransferase, Chain A"/>
    <property type="match status" value="1"/>
</dbReference>
<sequence length="362" mass="41174">MKTDIQVKDIFEIAKLGNLSPAELGYTFPAEFEAHLATWLSWPHKEASWPGKIHTIFPAYAEFIKQVAFGEEVHINVADEKMKQFAIGHLTDAGAKLENIFFHFFPTNDAWCRDHGPAFLVNKEASVKKVLVKWNYNAWGDKYPPYDLDNQIPVSIAEYRGIPCFRPGIVMEGGSVEFNGKGTLLTSEACLLNPNRNPHLSKDQIEEYLQGYYGVNNILWLKDGILGDDTDGHIDDLTRFVNEDTVVTMVEHDKKDENYAPLKENLNLLQNLRLENGKQMNIIELPMPGKLIFEDMRLPASYANFYISNHAVIVPTFRDKNDDRAIDILSSSFPDRKVIGIDSWDLIWGLGSFHCLSQQEPL</sequence>
<dbReference type="InterPro" id="IPR007466">
    <property type="entry name" value="Peptidyl-Arg-deiminase_porph"/>
</dbReference>
<keyword evidence="3" id="KW-1185">Reference proteome</keyword>
<dbReference type="SUPFAM" id="SSF55909">
    <property type="entry name" value="Pentein"/>
    <property type="match status" value="1"/>
</dbReference>
<dbReference type="Proteomes" id="UP001597414">
    <property type="component" value="Unassembled WGS sequence"/>
</dbReference>
<dbReference type="EMBL" id="JBHUIV010000016">
    <property type="protein sequence ID" value="MFD2202057.1"/>
    <property type="molecule type" value="Genomic_DNA"/>
</dbReference>
<name>A0ABW5B7H3_9BACT</name>
<accession>A0ABW5B7H3</accession>
<dbReference type="Pfam" id="PF04371">
    <property type="entry name" value="PAD_porph"/>
    <property type="match status" value="1"/>
</dbReference>
<dbReference type="PANTHER" id="PTHR31377">
    <property type="entry name" value="AGMATINE DEIMINASE-RELATED"/>
    <property type="match status" value="1"/>
</dbReference>
<comment type="caution">
    <text evidence="2">The sequence shown here is derived from an EMBL/GenBank/DDBJ whole genome shotgun (WGS) entry which is preliminary data.</text>
</comment>
<evidence type="ECO:0000256" key="1">
    <source>
        <dbReference type="ARBA" id="ARBA00022801"/>
    </source>
</evidence>